<evidence type="ECO:0000256" key="1">
    <source>
        <dbReference type="ARBA" id="ARBA00022729"/>
    </source>
</evidence>
<dbReference type="AlphaFoldDB" id="A0A4Q1BKN7"/>
<comment type="caution">
    <text evidence="3">The sequence shown here is derived from an EMBL/GenBank/DDBJ whole genome shotgun (WGS) entry which is preliminary data.</text>
</comment>
<keyword evidence="1" id="KW-0732">Signal</keyword>
<proteinExistence type="predicted"/>
<dbReference type="InParanoid" id="A0A4Q1BKN7"/>
<accession>A0A4Q1BKN7</accession>
<evidence type="ECO:0000259" key="2">
    <source>
        <dbReference type="Pfam" id="PF00326"/>
    </source>
</evidence>
<dbReference type="Pfam" id="PF00326">
    <property type="entry name" value="Peptidase_S9"/>
    <property type="match status" value="1"/>
</dbReference>
<keyword evidence="4" id="KW-1185">Reference proteome</keyword>
<dbReference type="Gene3D" id="3.40.50.1820">
    <property type="entry name" value="alpha/beta hydrolase"/>
    <property type="match status" value="1"/>
</dbReference>
<reference evidence="3 4" key="1">
    <citation type="submission" date="2016-06" db="EMBL/GenBank/DDBJ databases">
        <title>Evolution of pathogenesis and genome organization in the Tremellales.</title>
        <authorList>
            <person name="Cuomo C."/>
            <person name="Litvintseva A."/>
            <person name="Heitman J."/>
            <person name="Chen Y."/>
            <person name="Sun S."/>
            <person name="Springer D."/>
            <person name="Dromer F."/>
            <person name="Young S."/>
            <person name="Zeng Q."/>
            <person name="Chapman S."/>
            <person name="Gujja S."/>
            <person name="Saif S."/>
            <person name="Birren B."/>
        </authorList>
    </citation>
    <scope>NUCLEOTIDE SEQUENCE [LARGE SCALE GENOMIC DNA]</scope>
    <source>
        <strain evidence="3 4">ATCC 28783</strain>
    </source>
</reference>
<evidence type="ECO:0000313" key="4">
    <source>
        <dbReference type="Proteomes" id="UP000289152"/>
    </source>
</evidence>
<dbReference type="SUPFAM" id="SSF53474">
    <property type="entry name" value="alpha/beta-Hydrolases"/>
    <property type="match status" value="1"/>
</dbReference>
<dbReference type="GO" id="GO:0006508">
    <property type="term" value="P:proteolysis"/>
    <property type="evidence" value="ECO:0007669"/>
    <property type="project" value="InterPro"/>
</dbReference>
<sequence>MRTVLESSDDDSSSLLPLVVLGKKWQAVGPFPSGMREHPFAYSPLSASIGDDDDDADIAFARLPYDFHQTWPSEMGVGGRVGWTEFQSDSQGWVAVKYPHIEWKQLRADHGWAALQFQSFLRTSLSIPSLNNCSETPLLIDLIQGTEFALIDIQEPTTPTVWYAGDVYDFGGTSAGRRGKGDEELSHFARSLAVKPGQYTLLVRAMYEIRMFGDPHNSPPVIRLRVRVKVDDGKVELGKGQNIMPDLVDGWFMGSWMSIPLRIPEGCDDVSVIATDTATHQIGLEMSRIVTVRSGQTRPVSIKIYQHGPIEKSLLALKLIFILKSEGPDRTESMSIPLKHHTLTQPGPFKMTHAISDGHMPALVSYAMVVPPPFINPTTLQPPPVILALHGAGVEASSPSWTKAMPRRQDTWAILPTGKTEWGEDWHGGSMTDSWSARDSLQENLTKIGVKVSDQTILLGHSNGGQGAWHLAARYPDRVIGVIPAAGYLKIQDYVPYLHLTSNHYADPALMGILMSALTPYNNDLYASNLSNIPILAIHGSQDDNVPPRHSREHVALISAWEGKNDIKLLEVPGRGHWWNEIFALPEVGQFLDTLRPRKADEERKEGFTLTTANPDETGSRAGIRIVELQTPGRLARLDVNARQWRNGSRIPELDLRSTNVKRIEITSGRGAGVFVKSKQTWEEEMSPYQPRAYGPMIRLLASTAPIAFVIGRDVQHLNIAKRLAHDLYVYQRQDSEILSDGDALLRIAQDELLGSIVSIGRPEDNRLTDYLLKQCKIPLAFPTKSVMTLNDELVYEAGAGIITLHPHPTHRRALACIIAGNDALGLELAARLFPIRTGVPIPDWVIIGRQATWKAAGGFIGAG</sequence>
<gene>
    <name evidence="3" type="ORF">M231_04482</name>
</gene>
<evidence type="ECO:0000313" key="3">
    <source>
        <dbReference type="EMBL" id="RXK38309.1"/>
    </source>
</evidence>
<dbReference type="STRING" id="5217.A0A4Q1BKN7"/>
<protein>
    <recommendedName>
        <fullName evidence="2">Peptidase S9 prolyl oligopeptidase catalytic domain-containing protein</fullName>
    </recommendedName>
</protein>
<dbReference type="GO" id="GO:0008236">
    <property type="term" value="F:serine-type peptidase activity"/>
    <property type="evidence" value="ECO:0007669"/>
    <property type="project" value="InterPro"/>
</dbReference>
<organism evidence="3 4">
    <name type="scientific">Tremella mesenterica</name>
    <name type="common">Jelly fungus</name>
    <dbReference type="NCBI Taxonomy" id="5217"/>
    <lineage>
        <taxon>Eukaryota</taxon>
        <taxon>Fungi</taxon>
        <taxon>Dikarya</taxon>
        <taxon>Basidiomycota</taxon>
        <taxon>Agaricomycotina</taxon>
        <taxon>Tremellomycetes</taxon>
        <taxon>Tremellales</taxon>
        <taxon>Tremellaceae</taxon>
        <taxon>Tremella</taxon>
    </lineage>
</organism>
<dbReference type="VEuPathDB" id="FungiDB:TREMEDRAFT_61122"/>
<dbReference type="Proteomes" id="UP000289152">
    <property type="component" value="Unassembled WGS sequence"/>
</dbReference>
<dbReference type="PANTHER" id="PTHR43037">
    <property type="entry name" value="UNNAMED PRODUCT-RELATED"/>
    <property type="match status" value="1"/>
</dbReference>
<dbReference type="OrthoDB" id="449091at2759"/>
<name>A0A4Q1BKN7_TREME</name>
<dbReference type="InterPro" id="IPR001375">
    <property type="entry name" value="Peptidase_S9_cat"/>
</dbReference>
<dbReference type="PANTHER" id="PTHR43037:SF4">
    <property type="entry name" value="PEPTIDASE S9 PROLYL OLIGOPEPTIDASE CATALYTIC DOMAIN-CONTAINING PROTEIN"/>
    <property type="match status" value="1"/>
</dbReference>
<dbReference type="InterPro" id="IPR050955">
    <property type="entry name" value="Plant_Biomass_Hydrol_Est"/>
</dbReference>
<dbReference type="EMBL" id="SDIL01000050">
    <property type="protein sequence ID" value="RXK38309.1"/>
    <property type="molecule type" value="Genomic_DNA"/>
</dbReference>
<dbReference type="InterPro" id="IPR029058">
    <property type="entry name" value="AB_hydrolase_fold"/>
</dbReference>
<feature type="domain" description="Peptidase S9 prolyl oligopeptidase catalytic" evidence="2">
    <location>
        <begin position="418"/>
        <end position="579"/>
    </location>
</feature>